<proteinExistence type="predicted"/>
<gene>
    <name evidence="1" type="ORF">GOB93_11750</name>
</gene>
<dbReference type="EMBL" id="WOTB01000014">
    <property type="protein sequence ID" value="NHN85312.1"/>
    <property type="molecule type" value="Genomic_DNA"/>
</dbReference>
<evidence type="ECO:0000313" key="1">
    <source>
        <dbReference type="EMBL" id="NHN85312.1"/>
    </source>
</evidence>
<dbReference type="RefSeq" id="WP_173583696.1">
    <property type="nucleotide sequence ID" value="NZ_WOTB01000014.1"/>
</dbReference>
<organism evidence="1 2">
    <name type="scientific">Acetobacter musti</name>
    <dbReference type="NCBI Taxonomy" id="864732"/>
    <lineage>
        <taxon>Bacteria</taxon>
        <taxon>Pseudomonadati</taxon>
        <taxon>Pseudomonadota</taxon>
        <taxon>Alphaproteobacteria</taxon>
        <taxon>Acetobacterales</taxon>
        <taxon>Acetobacteraceae</taxon>
        <taxon>Acetobacter</taxon>
    </lineage>
</organism>
<reference evidence="1 2" key="1">
    <citation type="journal article" date="2020" name="Int. J. Syst. Evol. Microbiol.">
        <title>Novel acetic acid bacteria from cider fermentations: Acetobacter conturbans sp. nov. and Acetobacter fallax sp. nov.</title>
        <authorList>
            <person name="Sombolestani A.S."/>
            <person name="Cleenwerck I."/>
            <person name="Cnockaert M."/>
            <person name="Borremans W."/>
            <person name="Wieme A.D."/>
            <person name="De Vuyst L."/>
            <person name="Vandamme P."/>
        </authorList>
    </citation>
    <scope>NUCLEOTIDE SEQUENCE [LARGE SCALE GENOMIC DNA]</scope>
    <source>
        <strain evidence="1 2">LMG 30640</strain>
    </source>
</reference>
<comment type="caution">
    <text evidence="1">The sequence shown here is derived from an EMBL/GenBank/DDBJ whole genome shotgun (WGS) entry which is preliminary data.</text>
</comment>
<keyword evidence="2" id="KW-1185">Reference proteome</keyword>
<accession>A0ABX0JTV1</accession>
<sequence>MSQKQSVRINPVGALSDVSSIFEIRNHGLSQKEGNKSTIRTVSRSARDEEIIRNSGLFDEEFYYNTYPDVKIAQLDAVKHYISHGAAEGRCPNADFDTGIYMEIFRREISPGENPFSHYIRTDGKTFYSSRGMLENYSHASVHKAVSRMEKLALFNADDYIAMNSDITTSNVCPTRHAVIYGISEGRSVLSGKHLAKTMGRLAQKPAVLPDIPLEASVKKRDLPYTIGVLHHSSGNVFIRDIAKALVDQLNQAGLNALLMDETYPVDKKPQLCIFCGPHEFFFLPGSDDWKKDEIIRRSIMFNTEQPQTQWFVRGLIYNLMGSGIIDISFQNMELFSDAGIEGLFFSPPVDVAVRKLSPEDQTHSLVRVLPLSCRKEANPKLPFSKRLIDVSFFGNHTEKREKFFARHAEFFSDYKCFFYYRRMDGPIAEGKMYGILSRLAGYVASHSKISLNIHRGNEQFFEWHRIVAQGMACGSVVVSEECLPHPLFTAGTHYLTESTRHIPNLVEWLLRSADGKKEAARIRSNAFSRIMNGQQAAENQKRLLQFISSQWKIISHDR</sequence>
<evidence type="ECO:0000313" key="2">
    <source>
        <dbReference type="Proteomes" id="UP000635278"/>
    </source>
</evidence>
<dbReference type="Proteomes" id="UP000635278">
    <property type="component" value="Unassembled WGS sequence"/>
</dbReference>
<protein>
    <submittedName>
        <fullName evidence="1">Uncharacterized protein</fullName>
    </submittedName>
</protein>
<name>A0ABX0JTV1_9PROT</name>